<evidence type="ECO:0000313" key="11">
    <source>
        <dbReference type="EMBL" id="CAJ2505227.1"/>
    </source>
</evidence>
<keyword evidence="8 9" id="KW-0624">Polysaccharide degradation</keyword>
<dbReference type="InterPro" id="IPR037019">
    <property type="entry name" value="Glyco_hydro_7_sf"/>
</dbReference>
<name>A0AAI8VCM1_9PEZI</name>
<evidence type="ECO:0000256" key="2">
    <source>
        <dbReference type="ARBA" id="ARBA00006044"/>
    </source>
</evidence>
<dbReference type="AlphaFoldDB" id="A0AAI8VCM1"/>
<evidence type="ECO:0000256" key="10">
    <source>
        <dbReference type="SAM" id="SignalP"/>
    </source>
</evidence>
<evidence type="ECO:0000256" key="3">
    <source>
        <dbReference type="ARBA" id="ARBA00022801"/>
    </source>
</evidence>
<reference evidence="11" key="1">
    <citation type="submission" date="2023-10" db="EMBL/GenBank/DDBJ databases">
        <authorList>
            <person name="Hackl T."/>
        </authorList>
    </citation>
    <scope>NUCLEOTIDE SEQUENCE</scope>
</reference>
<comment type="catalytic activity">
    <reaction evidence="1">
        <text>Endohydrolysis of (1-&gt;4)-beta-D-glucosidic linkages in cellulose, lichenin and cereal beta-D-glucans.</text>
        <dbReference type="EC" id="3.2.1.4"/>
    </reaction>
</comment>
<feature type="chain" id="PRO_5042508203" description="Glucanase" evidence="10">
    <location>
        <begin position="19"/>
        <end position="437"/>
    </location>
</feature>
<evidence type="ECO:0000256" key="6">
    <source>
        <dbReference type="ARBA" id="ARBA00023277"/>
    </source>
</evidence>
<dbReference type="CDD" id="cd07999">
    <property type="entry name" value="GH7_CBH_EG"/>
    <property type="match status" value="1"/>
</dbReference>
<evidence type="ECO:0000256" key="9">
    <source>
        <dbReference type="RuleBase" id="RU361164"/>
    </source>
</evidence>
<evidence type="ECO:0000256" key="4">
    <source>
        <dbReference type="ARBA" id="ARBA00023001"/>
    </source>
</evidence>
<keyword evidence="3 9" id="KW-0378">Hydrolase</keyword>
<dbReference type="PANTHER" id="PTHR33753">
    <property type="entry name" value="1,4-BETA-D-GLUCAN CELLOBIOHYDROLASE B"/>
    <property type="match status" value="1"/>
</dbReference>
<keyword evidence="10" id="KW-0732">Signal</keyword>
<dbReference type="SUPFAM" id="SSF49899">
    <property type="entry name" value="Concanavalin A-like lectins/glucanases"/>
    <property type="match status" value="1"/>
</dbReference>
<evidence type="ECO:0000313" key="12">
    <source>
        <dbReference type="Proteomes" id="UP001295740"/>
    </source>
</evidence>
<dbReference type="PRINTS" id="PR00734">
    <property type="entry name" value="GLHYDRLASE7"/>
</dbReference>
<comment type="similarity">
    <text evidence="2 9">Belongs to the glycosyl hydrolase 7 (cellulase C) family.</text>
</comment>
<dbReference type="InterPro" id="IPR013320">
    <property type="entry name" value="ConA-like_dom_sf"/>
</dbReference>
<evidence type="ECO:0000256" key="8">
    <source>
        <dbReference type="ARBA" id="ARBA00023326"/>
    </source>
</evidence>
<dbReference type="EMBL" id="CAUWAG010000007">
    <property type="protein sequence ID" value="CAJ2505227.1"/>
    <property type="molecule type" value="Genomic_DNA"/>
</dbReference>
<evidence type="ECO:0000256" key="1">
    <source>
        <dbReference type="ARBA" id="ARBA00000966"/>
    </source>
</evidence>
<sequence length="437" mass="46251">MAHNNFLLATALLRLAAAQKPAATPDTYPELTTYRCTVAGGCIEATNFLVLDSDAHGVTQADGAACGSWGSAPNATACPTEEACAENCAMNTVSDYSTVGVTTDTDAVRMQLIVGDNVVSPRIYLLDETKEQYEMVKFTGGEFAFDIDATHLPCGMNSALYLGEMLADGGKSDLNTGGAAWGTGYCDAQCYVTPFINGVGNIEGKGACCNEMDIWEANARANQIAPHPCNQTGPYLCDVDAGECGADGVCDKNGCGWNPYRLNQPDYYGEGAGFDVDTTKPFTVVTQFPADADGQLTEIHRLYVQDGAVIKAEVVQKEGVPAVDFENDAYCNATGSTKFMELGAMAAMGDALTRGMVLTFSIWWDASGNMSWLDGAADGAGPCNATEGNPDTITVVEPHPEVTFSNLKWGEIGSTFSSAAANATRNATQSYLGRRFY</sequence>
<dbReference type="EC" id="3.2.1.-" evidence="9"/>
<dbReference type="GO" id="GO:0008810">
    <property type="term" value="F:cellulase activity"/>
    <property type="evidence" value="ECO:0007669"/>
    <property type="project" value="UniProtKB-EC"/>
</dbReference>
<gene>
    <name evidence="11" type="ORF">KHLLAP_LOCUS5695</name>
</gene>
<dbReference type="InterPro" id="IPR001722">
    <property type="entry name" value="Glyco_hydro_7"/>
</dbReference>
<keyword evidence="6" id="KW-0119">Carbohydrate metabolism</keyword>
<dbReference type="Pfam" id="PF00840">
    <property type="entry name" value="Glyco_hydro_7"/>
    <property type="match status" value="1"/>
</dbReference>
<keyword evidence="12" id="KW-1185">Reference proteome</keyword>
<comment type="caution">
    <text evidence="11">The sequence shown here is derived from an EMBL/GenBank/DDBJ whole genome shotgun (WGS) entry which is preliminary data.</text>
</comment>
<keyword evidence="5" id="KW-0325">Glycoprotein</keyword>
<dbReference type="PANTHER" id="PTHR33753:SF1">
    <property type="entry name" value="ENDO-BETA-1,4-GLUCANASE CELB"/>
    <property type="match status" value="1"/>
</dbReference>
<accession>A0AAI8VCM1</accession>
<feature type="signal peptide" evidence="10">
    <location>
        <begin position="1"/>
        <end position="18"/>
    </location>
</feature>
<protein>
    <recommendedName>
        <fullName evidence="9">Glucanase</fullName>
        <ecNumber evidence="9">3.2.1.-</ecNumber>
    </recommendedName>
</protein>
<keyword evidence="7 9" id="KW-0326">Glycosidase</keyword>
<dbReference type="GO" id="GO:0030245">
    <property type="term" value="P:cellulose catabolic process"/>
    <property type="evidence" value="ECO:0007669"/>
    <property type="project" value="UniProtKB-KW"/>
</dbReference>
<proteinExistence type="inferred from homology"/>
<evidence type="ECO:0000256" key="7">
    <source>
        <dbReference type="ARBA" id="ARBA00023295"/>
    </source>
</evidence>
<dbReference type="Gene3D" id="2.70.100.10">
    <property type="entry name" value="Glycoside hydrolase, family 7, domain"/>
    <property type="match status" value="1"/>
</dbReference>
<evidence type="ECO:0000256" key="5">
    <source>
        <dbReference type="ARBA" id="ARBA00023180"/>
    </source>
</evidence>
<dbReference type="Proteomes" id="UP001295740">
    <property type="component" value="Unassembled WGS sequence"/>
</dbReference>
<keyword evidence="4 9" id="KW-0136">Cellulose degradation</keyword>
<organism evidence="11 12">
    <name type="scientific">Anthostomella pinea</name>
    <dbReference type="NCBI Taxonomy" id="933095"/>
    <lineage>
        <taxon>Eukaryota</taxon>
        <taxon>Fungi</taxon>
        <taxon>Dikarya</taxon>
        <taxon>Ascomycota</taxon>
        <taxon>Pezizomycotina</taxon>
        <taxon>Sordariomycetes</taxon>
        <taxon>Xylariomycetidae</taxon>
        <taxon>Xylariales</taxon>
        <taxon>Xylariaceae</taxon>
        <taxon>Anthostomella</taxon>
    </lineage>
</organism>